<dbReference type="InterPro" id="IPR012340">
    <property type="entry name" value="NA-bd_OB-fold"/>
</dbReference>
<keyword evidence="3" id="KW-1185">Reference proteome</keyword>
<sequence>MNTPQHMTPEPAWQEFLVRQCSRTLIEGVVTSVVPFGAFVNLHEGVEGLLHRSEWSTEPQLGASVSVRILQLDLANRRVSLAPA</sequence>
<protein>
    <submittedName>
        <fullName evidence="2">S1 RNA-binding domain-containing protein</fullName>
    </submittedName>
</protein>
<dbReference type="RefSeq" id="WP_169415789.1">
    <property type="nucleotide sequence ID" value="NZ_JAAXKZ010000157.1"/>
</dbReference>
<dbReference type="Pfam" id="PF00575">
    <property type="entry name" value="S1"/>
    <property type="match status" value="1"/>
</dbReference>
<dbReference type="Proteomes" id="UP000586918">
    <property type="component" value="Unassembled WGS sequence"/>
</dbReference>
<dbReference type="SMART" id="SM00316">
    <property type="entry name" value="S1"/>
    <property type="match status" value="1"/>
</dbReference>
<accession>A0A848DRI7</accession>
<dbReference type="AlphaFoldDB" id="A0A848DRI7"/>
<dbReference type="GO" id="GO:0003676">
    <property type="term" value="F:nucleic acid binding"/>
    <property type="evidence" value="ECO:0007669"/>
    <property type="project" value="InterPro"/>
</dbReference>
<name>A0A848DRI7_9PSEU</name>
<evidence type="ECO:0000313" key="3">
    <source>
        <dbReference type="Proteomes" id="UP000586918"/>
    </source>
</evidence>
<evidence type="ECO:0000259" key="1">
    <source>
        <dbReference type="PROSITE" id="PS50126"/>
    </source>
</evidence>
<dbReference type="SUPFAM" id="SSF50249">
    <property type="entry name" value="Nucleic acid-binding proteins"/>
    <property type="match status" value="1"/>
</dbReference>
<comment type="caution">
    <text evidence="2">The sequence shown here is derived from an EMBL/GenBank/DDBJ whole genome shotgun (WGS) entry which is preliminary data.</text>
</comment>
<gene>
    <name evidence="2" type="ORF">HF519_26920</name>
</gene>
<reference evidence="2 3" key="1">
    <citation type="submission" date="2020-04" db="EMBL/GenBank/DDBJ databases">
        <authorList>
            <person name="Klaysubun C."/>
            <person name="Duangmal K."/>
            <person name="Lipun K."/>
        </authorList>
    </citation>
    <scope>NUCLEOTIDE SEQUENCE [LARGE SCALE GENOMIC DNA]</scope>
    <source>
        <strain evidence="2 3">DSM 45300</strain>
    </source>
</reference>
<dbReference type="Gene3D" id="2.40.50.140">
    <property type="entry name" value="Nucleic acid-binding proteins"/>
    <property type="match status" value="1"/>
</dbReference>
<evidence type="ECO:0000313" key="2">
    <source>
        <dbReference type="EMBL" id="NMH95123.1"/>
    </source>
</evidence>
<dbReference type="InterPro" id="IPR003029">
    <property type="entry name" value="S1_domain"/>
</dbReference>
<dbReference type="PROSITE" id="PS50126">
    <property type="entry name" value="S1"/>
    <property type="match status" value="1"/>
</dbReference>
<proteinExistence type="predicted"/>
<organism evidence="2 3">
    <name type="scientific">Pseudonocardia bannensis</name>
    <dbReference type="NCBI Taxonomy" id="630973"/>
    <lineage>
        <taxon>Bacteria</taxon>
        <taxon>Bacillati</taxon>
        <taxon>Actinomycetota</taxon>
        <taxon>Actinomycetes</taxon>
        <taxon>Pseudonocardiales</taxon>
        <taxon>Pseudonocardiaceae</taxon>
        <taxon>Pseudonocardia</taxon>
    </lineage>
</organism>
<feature type="domain" description="S1 motif" evidence="1">
    <location>
        <begin position="23"/>
        <end position="84"/>
    </location>
</feature>
<dbReference type="EMBL" id="JAAXKZ010000157">
    <property type="protein sequence ID" value="NMH95123.1"/>
    <property type="molecule type" value="Genomic_DNA"/>
</dbReference>